<keyword evidence="4" id="KW-0808">Transferase</keyword>
<dbReference type="InterPro" id="IPR023352">
    <property type="entry name" value="MAPEG-like_dom_sf"/>
</dbReference>
<comment type="catalytic activity">
    <reaction evidence="12">
        <text>RX + glutathione = an S-substituted glutathione + a halide anion + H(+)</text>
        <dbReference type="Rhea" id="RHEA:16437"/>
        <dbReference type="ChEBI" id="CHEBI:15378"/>
        <dbReference type="ChEBI" id="CHEBI:16042"/>
        <dbReference type="ChEBI" id="CHEBI:17792"/>
        <dbReference type="ChEBI" id="CHEBI:57925"/>
        <dbReference type="ChEBI" id="CHEBI:90779"/>
        <dbReference type="EC" id="2.5.1.18"/>
    </reaction>
    <physiologicalReaction direction="left-to-right" evidence="12">
        <dbReference type="Rhea" id="RHEA:16438"/>
    </physiologicalReaction>
</comment>
<name>A0ABT5KB57_9BURK</name>
<comment type="subunit">
    <text evidence="10">Homotrimer; The trimer binds only one molecule of glutathione.</text>
</comment>
<dbReference type="PANTHER" id="PTHR10689">
    <property type="entry name" value="MICROSOMAL GLUTATHIONE S-TRANSFERASE 1"/>
    <property type="match status" value="1"/>
</dbReference>
<evidence type="ECO:0000256" key="7">
    <source>
        <dbReference type="ARBA" id="ARBA00022989"/>
    </source>
</evidence>
<keyword evidence="5 13" id="KW-0812">Transmembrane</keyword>
<dbReference type="EC" id="2.5.1.18" evidence="3"/>
<keyword evidence="6" id="KW-0256">Endoplasmic reticulum</keyword>
<protein>
    <recommendedName>
        <fullName evidence="11">Microsomal glutathione S-transferase 1</fullName>
        <ecNumber evidence="3">2.5.1.18</ecNumber>
    </recommendedName>
</protein>
<comment type="function">
    <text evidence="1">Conjugation of reduced glutathione to a wide number of exogenous and endogenous hydrophobic electrophiles.</text>
</comment>
<dbReference type="SUPFAM" id="SSF161084">
    <property type="entry name" value="MAPEG domain-like"/>
    <property type="match status" value="1"/>
</dbReference>
<evidence type="ECO:0000256" key="6">
    <source>
        <dbReference type="ARBA" id="ARBA00022824"/>
    </source>
</evidence>
<comment type="subcellular location">
    <subcellularLocation>
        <location evidence="2">Endoplasmic reticulum membrane</location>
        <topology evidence="2">Multi-pass membrane protein</topology>
    </subcellularLocation>
</comment>
<feature type="transmembrane region" description="Helical" evidence="13">
    <location>
        <begin position="132"/>
        <end position="155"/>
    </location>
</feature>
<keyword evidence="7 13" id="KW-1133">Transmembrane helix</keyword>
<gene>
    <name evidence="14" type="ORF">PRZ03_06275</name>
</gene>
<evidence type="ECO:0000313" key="14">
    <source>
        <dbReference type="EMBL" id="MDC8771170.1"/>
    </source>
</evidence>
<dbReference type="Gene3D" id="1.20.120.550">
    <property type="entry name" value="Membrane associated eicosanoid/glutathione metabolism-like domain"/>
    <property type="match status" value="1"/>
</dbReference>
<dbReference type="Pfam" id="PF01124">
    <property type="entry name" value="MAPEG"/>
    <property type="match status" value="1"/>
</dbReference>
<organism evidence="14 15">
    <name type="scientific">Roseateles albus</name>
    <dbReference type="NCBI Taxonomy" id="2987525"/>
    <lineage>
        <taxon>Bacteria</taxon>
        <taxon>Pseudomonadati</taxon>
        <taxon>Pseudomonadota</taxon>
        <taxon>Betaproteobacteria</taxon>
        <taxon>Burkholderiales</taxon>
        <taxon>Sphaerotilaceae</taxon>
        <taxon>Roseateles</taxon>
    </lineage>
</organism>
<dbReference type="RefSeq" id="WP_273599500.1">
    <property type="nucleotide sequence ID" value="NZ_JAQQXT010000003.1"/>
</dbReference>
<dbReference type="PANTHER" id="PTHR10689:SF6">
    <property type="entry name" value="MICROSOMAL GLUTATHIONE S-TRANSFERASE 1"/>
    <property type="match status" value="1"/>
</dbReference>
<feature type="transmembrane region" description="Helical" evidence="13">
    <location>
        <begin position="87"/>
        <end position="112"/>
    </location>
</feature>
<dbReference type="InterPro" id="IPR001129">
    <property type="entry name" value="Membr-assoc_MAPEG"/>
</dbReference>
<evidence type="ECO:0000256" key="12">
    <source>
        <dbReference type="ARBA" id="ARBA00049385"/>
    </source>
</evidence>
<evidence type="ECO:0000256" key="5">
    <source>
        <dbReference type="ARBA" id="ARBA00022692"/>
    </source>
</evidence>
<dbReference type="InterPro" id="IPR040162">
    <property type="entry name" value="MGST1-like"/>
</dbReference>
<evidence type="ECO:0000256" key="10">
    <source>
        <dbReference type="ARBA" id="ARBA00038540"/>
    </source>
</evidence>
<sequence length="157" mass="17036">MNPTDLTSLSPSLATLPALPALVAALVALFAKTTLTSVLQVLARLRAGVFPIPEDARLLRKKQADAEAPFVRRCANVWRNDTENLPLFFALAVVYVLLGASAEAARLLFGSYVLLRYAHSAVFLLGLQPWRALLYLSGMAVCWVIAWKSLLLAGLMG</sequence>
<feature type="transmembrane region" description="Helical" evidence="13">
    <location>
        <begin position="12"/>
        <end position="31"/>
    </location>
</feature>
<comment type="caution">
    <text evidence="14">The sequence shown here is derived from an EMBL/GenBank/DDBJ whole genome shotgun (WGS) entry which is preliminary data.</text>
</comment>
<keyword evidence="9 13" id="KW-0472">Membrane</keyword>
<evidence type="ECO:0000256" key="8">
    <source>
        <dbReference type="ARBA" id="ARBA00022990"/>
    </source>
</evidence>
<dbReference type="Proteomes" id="UP001221189">
    <property type="component" value="Unassembled WGS sequence"/>
</dbReference>
<accession>A0ABT5KB57</accession>
<evidence type="ECO:0000256" key="1">
    <source>
        <dbReference type="ARBA" id="ARBA00003701"/>
    </source>
</evidence>
<evidence type="ECO:0000313" key="15">
    <source>
        <dbReference type="Proteomes" id="UP001221189"/>
    </source>
</evidence>
<keyword evidence="8" id="KW-0007">Acetylation</keyword>
<evidence type="ECO:0000256" key="3">
    <source>
        <dbReference type="ARBA" id="ARBA00012452"/>
    </source>
</evidence>
<proteinExistence type="predicted"/>
<reference evidence="14 15" key="1">
    <citation type="submission" date="2022-10" db="EMBL/GenBank/DDBJ databases">
        <title>Paucibacter sp. hw1 Genome sequencing.</title>
        <authorList>
            <person name="Park S."/>
        </authorList>
    </citation>
    <scope>NUCLEOTIDE SEQUENCE [LARGE SCALE GENOMIC DNA]</scope>
    <source>
        <strain evidence="15">hw1</strain>
    </source>
</reference>
<keyword evidence="15" id="KW-1185">Reference proteome</keyword>
<evidence type="ECO:0000256" key="13">
    <source>
        <dbReference type="SAM" id="Phobius"/>
    </source>
</evidence>
<evidence type="ECO:0000256" key="9">
    <source>
        <dbReference type="ARBA" id="ARBA00023136"/>
    </source>
</evidence>
<evidence type="ECO:0000256" key="4">
    <source>
        <dbReference type="ARBA" id="ARBA00022679"/>
    </source>
</evidence>
<dbReference type="EMBL" id="JAQQXT010000003">
    <property type="protein sequence ID" value="MDC8771170.1"/>
    <property type="molecule type" value="Genomic_DNA"/>
</dbReference>
<evidence type="ECO:0000256" key="11">
    <source>
        <dbReference type="ARBA" id="ARBA00039397"/>
    </source>
</evidence>
<evidence type="ECO:0000256" key="2">
    <source>
        <dbReference type="ARBA" id="ARBA00004477"/>
    </source>
</evidence>